<protein>
    <submittedName>
        <fullName evidence="1">Uncharacterized protein</fullName>
    </submittedName>
</protein>
<proteinExistence type="predicted"/>
<sequence length="206" mass="23721">MELEKINVKSLRFDYPICFRVLDIKSEPFTKMSGSFCDIFKEPFEKYKLDHNDMIMDTCKEIIHNEELKINLDEDLSNVKFGKWLDSSERLQEMARRILKSLGEEMSLANTRQILSIFAINIAGDVMELYAMCRKLGIYKYCLIEEALILLHMTSPSAIYPLIHVLITLRMAITCTIHKILYDSYSGDSEHSSGEMAVIVSTSKNS</sequence>
<dbReference type="EMBL" id="BLAL01000334">
    <property type="protein sequence ID" value="GET03768.1"/>
    <property type="molecule type" value="Genomic_DNA"/>
</dbReference>
<reference evidence="1" key="1">
    <citation type="submission" date="2019-10" db="EMBL/GenBank/DDBJ databases">
        <title>Conservation and host-specific expression of non-tandemly repeated heterogenous ribosome RNA gene in arbuscular mycorrhizal fungi.</title>
        <authorList>
            <person name="Maeda T."/>
            <person name="Kobayashi Y."/>
            <person name="Nakagawa T."/>
            <person name="Ezawa T."/>
            <person name="Yamaguchi K."/>
            <person name="Bino T."/>
            <person name="Nishimoto Y."/>
            <person name="Shigenobu S."/>
            <person name="Kawaguchi M."/>
        </authorList>
    </citation>
    <scope>NUCLEOTIDE SEQUENCE</scope>
    <source>
        <strain evidence="1">HR1</strain>
    </source>
</reference>
<dbReference type="Proteomes" id="UP000615446">
    <property type="component" value="Unassembled WGS sequence"/>
</dbReference>
<dbReference type="OrthoDB" id="2411341at2759"/>
<name>A0A8H3MAH7_9GLOM</name>
<evidence type="ECO:0000313" key="2">
    <source>
        <dbReference type="Proteomes" id="UP000615446"/>
    </source>
</evidence>
<gene>
    <name evidence="1" type="ORF">RCL2_003009200</name>
</gene>
<dbReference type="AlphaFoldDB" id="A0A8H3MAH7"/>
<comment type="caution">
    <text evidence="1">The sequence shown here is derived from an EMBL/GenBank/DDBJ whole genome shotgun (WGS) entry which is preliminary data.</text>
</comment>
<accession>A0A8H3MAH7</accession>
<evidence type="ECO:0000313" key="1">
    <source>
        <dbReference type="EMBL" id="GET03768.1"/>
    </source>
</evidence>
<organism evidence="1 2">
    <name type="scientific">Rhizophagus clarus</name>
    <dbReference type="NCBI Taxonomy" id="94130"/>
    <lineage>
        <taxon>Eukaryota</taxon>
        <taxon>Fungi</taxon>
        <taxon>Fungi incertae sedis</taxon>
        <taxon>Mucoromycota</taxon>
        <taxon>Glomeromycotina</taxon>
        <taxon>Glomeromycetes</taxon>
        <taxon>Glomerales</taxon>
        <taxon>Glomeraceae</taxon>
        <taxon>Rhizophagus</taxon>
    </lineage>
</organism>